<dbReference type="InterPro" id="IPR033650">
    <property type="entry name" value="Ribosomal_mL46_NUDIX"/>
</dbReference>
<comment type="caution">
    <text evidence="9">The sequence shown here is derived from an EMBL/GenBank/DDBJ whole genome shotgun (WGS) entry which is preliminary data.</text>
</comment>
<evidence type="ECO:0000256" key="7">
    <source>
        <dbReference type="ARBA" id="ARBA00035190"/>
    </source>
</evidence>
<name>A0ABR1FD18_9ASCO</name>
<dbReference type="InterPro" id="IPR040008">
    <property type="entry name" value="Ribosomal_mL46"/>
</dbReference>
<comment type="similarity">
    <text evidence="2">Belongs to the mitochondrion-specific ribosomal protein mL46 family.</text>
</comment>
<organism evidence="9 10">
    <name type="scientific">Myxozyma melibiosi</name>
    <dbReference type="NCBI Taxonomy" id="54550"/>
    <lineage>
        <taxon>Eukaryota</taxon>
        <taxon>Fungi</taxon>
        <taxon>Dikarya</taxon>
        <taxon>Ascomycota</taxon>
        <taxon>Saccharomycotina</taxon>
        <taxon>Lipomycetes</taxon>
        <taxon>Lipomycetales</taxon>
        <taxon>Lipomycetaceae</taxon>
        <taxon>Myxozyma</taxon>
    </lineage>
</organism>
<keyword evidence="4 9" id="KW-0689">Ribosomal protein</keyword>
<evidence type="ECO:0000256" key="5">
    <source>
        <dbReference type="ARBA" id="ARBA00023128"/>
    </source>
</evidence>
<dbReference type="Proteomes" id="UP001498771">
    <property type="component" value="Unassembled WGS sequence"/>
</dbReference>
<dbReference type="InterPro" id="IPR021757">
    <property type="entry name" value="Ribosomal_mL46_N"/>
</dbReference>
<accession>A0ABR1FD18</accession>
<evidence type="ECO:0000256" key="2">
    <source>
        <dbReference type="ARBA" id="ARBA00009070"/>
    </source>
</evidence>
<dbReference type="SUPFAM" id="SSF55811">
    <property type="entry name" value="Nudix"/>
    <property type="match status" value="1"/>
</dbReference>
<dbReference type="PANTHER" id="PTHR13124:SF12">
    <property type="entry name" value="LARGE RIBOSOMAL SUBUNIT PROTEIN ML46"/>
    <property type="match status" value="1"/>
</dbReference>
<dbReference type="RefSeq" id="XP_064770782.1">
    <property type="nucleotide sequence ID" value="XM_064911596.1"/>
</dbReference>
<dbReference type="Pfam" id="PF11788">
    <property type="entry name" value="MRP-L46"/>
    <property type="match status" value="1"/>
</dbReference>
<feature type="domain" description="Large ribosomal subunit protein mL46 N-terminal" evidence="8">
    <location>
        <begin position="52"/>
        <end position="164"/>
    </location>
</feature>
<dbReference type="Gene3D" id="3.90.79.10">
    <property type="entry name" value="Nucleoside Triphosphate Pyrophosphohydrolase"/>
    <property type="match status" value="1"/>
</dbReference>
<comment type="subcellular location">
    <subcellularLocation>
        <location evidence="1">Mitochondrion</location>
    </subcellularLocation>
</comment>
<proteinExistence type="inferred from homology"/>
<dbReference type="GO" id="GO:0005840">
    <property type="term" value="C:ribosome"/>
    <property type="evidence" value="ECO:0007669"/>
    <property type="project" value="UniProtKB-KW"/>
</dbReference>
<keyword evidence="3" id="KW-0809">Transit peptide</keyword>
<keyword evidence="6" id="KW-0687">Ribonucleoprotein</keyword>
<evidence type="ECO:0000256" key="4">
    <source>
        <dbReference type="ARBA" id="ARBA00022980"/>
    </source>
</evidence>
<evidence type="ECO:0000313" key="9">
    <source>
        <dbReference type="EMBL" id="KAK7207749.1"/>
    </source>
</evidence>
<evidence type="ECO:0000256" key="6">
    <source>
        <dbReference type="ARBA" id="ARBA00023274"/>
    </source>
</evidence>
<reference evidence="9 10" key="1">
    <citation type="submission" date="2024-03" db="EMBL/GenBank/DDBJ databases">
        <title>Genome-scale model development and genomic sequencing of the oleaginous clade Lipomyces.</title>
        <authorList>
            <consortium name="Lawrence Berkeley National Laboratory"/>
            <person name="Czajka J.J."/>
            <person name="Han Y."/>
            <person name="Kim J."/>
            <person name="Mondo S.J."/>
            <person name="Hofstad B.A."/>
            <person name="Robles A."/>
            <person name="Haridas S."/>
            <person name="Riley R."/>
            <person name="LaButti K."/>
            <person name="Pangilinan J."/>
            <person name="Andreopoulos W."/>
            <person name="Lipzen A."/>
            <person name="Yan J."/>
            <person name="Wang M."/>
            <person name="Ng V."/>
            <person name="Grigoriev I.V."/>
            <person name="Spatafora J.W."/>
            <person name="Magnuson J.K."/>
            <person name="Baker S.E."/>
            <person name="Pomraning K.R."/>
        </authorList>
    </citation>
    <scope>NUCLEOTIDE SEQUENCE [LARGE SCALE GENOMIC DNA]</scope>
    <source>
        <strain evidence="9 10">Phaff 52-87</strain>
    </source>
</reference>
<dbReference type="GeneID" id="90037108"/>
<sequence>MVLNKSLRPLWSQSKHVTDIIVASRRALATTTASAEATTEESVSAKEEQKFKLMAGVILSRPPIVTPEPTAFEKAYHHYQSELYKRLSWTFPHWFYFPKGSLAENEYKRVQPQLTEDDPNVLLNRKRDEKQEIVFPPRSVQRETEESARIYAKIVPQPRKTEADEKNDITKLDRKLDRTLYLIVKKEGEFSDWQFPAAPIRKGESLEVASERVLLENGGEDMNVFFVSETPALYYKKFYKEDETYNGAKIFYLKSRIFNGMFKPQRGSQITDYAWVTKEEIESFVSPRYWTIIAPALSLH</sequence>
<evidence type="ECO:0000256" key="3">
    <source>
        <dbReference type="ARBA" id="ARBA00022946"/>
    </source>
</evidence>
<dbReference type="CDD" id="cd04661">
    <property type="entry name" value="NUDIX_MRP_L46"/>
    <property type="match status" value="1"/>
</dbReference>
<keyword evidence="10" id="KW-1185">Reference proteome</keyword>
<dbReference type="EMBL" id="JBBJBU010000001">
    <property type="protein sequence ID" value="KAK7207749.1"/>
    <property type="molecule type" value="Genomic_DNA"/>
</dbReference>
<dbReference type="InterPro" id="IPR015797">
    <property type="entry name" value="NUDIX_hydrolase-like_dom_sf"/>
</dbReference>
<keyword evidence="5" id="KW-0496">Mitochondrion</keyword>
<dbReference type="PANTHER" id="PTHR13124">
    <property type="entry name" value="39S RIBOSOMAL PROTEIN L46, MITOCHONDRIAL PRECURSOR-RELATED"/>
    <property type="match status" value="1"/>
</dbReference>
<gene>
    <name evidence="9" type="ORF">BZA70DRAFT_272125</name>
</gene>
<evidence type="ECO:0000313" key="10">
    <source>
        <dbReference type="Proteomes" id="UP001498771"/>
    </source>
</evidence>
<evidence type="ECO:0000256" key="1">
    <source>
        <dbReference type="ARBA" id="ARBA00004173"/>
    </source>
</evidence>
<protein>
    <recommendedName>
        <fullName evidence="7">Large ribosomal subunit protein mL46</fullName>
    </recommendedName>
</protein>
<evidence type="ECO:0000259" key="8">
    <source>
        <dbReference type="Pfam" id="PF11788"/>
    </source>
</evidence>